<feature type="transmembrane region" description="Helical" evidence="2">
    <location>
        <begin position="151"/>
        <end position="173"/>
    </location>
</feature>
<dbReference type="KEGG" id="prv:G7070_06750"/>
<feature type="compositionally biased region" description="Low complexity" evidence="1">
    <location>
        <begin position="187"/>
        <end position="212"/>
    </location>
</feature>
<feature type="region of interest" description="Disordered" evidence="1">
    <location>
        <begin position="102"/>
        <end position="143"/>
    </location>
</feature>
<dbReference type="AlphaFoldDB" id="A0A6G7Y5D4"/>
<evidence type="ECO:0000256" key="1">
    <source>
        <dbReference type="SAM" id="MobiDB-lite"/>
    </source>
</evidence>
<feature type="transmembrane region" description="Helical" evidence="2">
    <location>
        <begin position="38"/>
        <end position="59"/>
    </location>
</feature>
<reference evidence="3 4" key="1">
    <citation type="submission" date="2020-03" db="EMBL/GenBank/DDBJ databases">
        <title>Propioniciclava sp. nov., isolated from Hydrophilus acuminatus.</title>
        <authorList>
            <person name="Hyun D.-W."/>
            <person name="Bae J.-W."/>
        </authorList>
    </citation>
    <scope>NUCLEOTIDE SEQUENCE [LARGE SCALE GENOMIC DNA]</scope>
    <source>
        <strain evidence="3 4">HDW11</strain>
    </source>
</reference>
<dbReference type="Proteomes" id="UP000501058">
    <property type="component" value="Chromosome"/>
</dbReference>
<dbReference type="RefSeq" id="WP_166232974.1">
    <property type="nucleotide sequence ID" value="NZ_CP049865.1"/>
</dbReference>
<gene>
    <name evidence="3" type="ORF">G7070_06750</name>
</gene>
<feature type="region of interest" description="Disordered" evidence="1">
    <location>
        <begin position="1"/>
        <end position="36"/>
    </location>
</feature>
<evidence type="ECO:0000313" key="4">
    <source>
        <dbReference type="Proteomes" id="UP000501058"/>
    </source>
</evidence>
<evidence type="ECO:0000256" key="2">
    <source>
        <dbReference type="SAM" id="Phobius"/>
    </source>
</evidence>
<organism evidence="3 4">
    <name type="scientific">Propioniciclava coleopterorum</name>
    <dbReference type="NCBI Taxonomy" id="2714937"/>
    <lineage>
        <taxon>Bacteria</taxon>
        <taxon>Bacillati</taxon>
        <taxon>Actinomycetota</taxon>
        <taxon>Actinomycetes</taxon>
        <taxon>Propionibacteriales</taxon>
        <taxon>Propionibacteriaceae</taxon>
        <taxon>Propioniciclava</taxon>
    </lineage>
</organism>
<feature type="compositionally biased region" description="Low complexity" evidence="1">
    <location>
        <begin position="230"/>
        <end position="268"/>
    </location>
</feature>
<feature type="compositionally biased region" description="Low complexity" evidence="1">
    <location>
        <begin position="1"/>
        <end position="20"/>
    </location>
</feature>
<keyword evidence="4" id="KW-1185">Reference proteome</keyword>
<feature type="transmembrane region" description="Helical" evidence="2">
    <location>
        <begin position="66"/>
        <end position="87"/>
    </location>
</feature>
<keyword evidence="2" id="KW-1133">Transmembrane helix</keyword>
<evidence type="ECO:0000313" key="3">
    <source>
        <dbReference type="EMBL" id="QIK72020.1"/>
    </source>
</evidence>
<keyword evidence="2" id="KW-0472">Membrane</keyword>
<dbReference type="EMBL" id="CP049865">
    <property type="protein sequence ID" value="QIK72020.1"/>
    <property type="molecule type" value="Genomic_DNA"/>
</dbReference>
<sequence>MTSQRPSSLAPLDRPASPASPDAPPARQDVPADPPPTFNVSMTAVVAGAFAAVTSALVGSRLGTTGTLIGAALGSMIGALATALYTWSIQRTVHVLKAVTPRTRGRASGDHAALDPADHDLTSSSPALAAQDASADGPTPERSGLSVRARWILAGIAAAALAFVVSLLVITGFEKATGSSLSGGQGTTIQQAARPADTAPADQQDRPAAPQPTLTPAGNVSATPEPPTAAPSATPEPTDAGDGATATPQPSSGPTTSPQPTSAPEPTTVATEQAAVGSPAPQPSAPQTPRG</sequence>
<protein>
    <submittedName>
        <fullName evidence="3">Uncharacterized protein</fullName>
    </submittedName>
</protein>
<accession>A0A6G7Y5D4</accession>
<feature type="region of interest" description="Disordered" evidence="1">
    <location>
        <begin position="177"/>
        <end position="291"/>
    </location>
</feature>
<keyword evidence="2" id="KW-0812">Transmembrane</keyword>
<name>A0A6G7Y5D4_9ACTN</name>
<feature type="compositionally biased region" description="Pro residues" evidence="1">
    <location>
        <begin position="280"/>
        <end position="291"/>
    </location>
</feature>
<proteinExistence type="predicted"/>
<feature type="compositionally biased region" description="Basic and acidic residues" evidence="1">
    <location>
        <begin position="107"/>
        <end position="121"/>
    </location>
</feature>